<dbReference type="InterPro" id="IPR017871">
    <property type="entry name" value="ABC_transporter-like_CS"/>
</dbReference>
<dbReference type="Pfam" id="PF00664">
    <property type="entry name" value="ABC_membrane"/>
    <property type="match status" value="1"/>
</dbReference>
<dbReference type="PANTHER" id="PTHR24221">
    <property type="entry name" value="ATP-BINDING CASSETTE SUB-FAMILY B"/>
    <property type="match status" value="1"/>
</dbReference>
<dbReference type="RefSeq" id="WP_099391793.1">
    <property type="nucleotide sequence ID" value="NZ_PDYF01000011.1"/>
</dbReference>
<dbReference type="GO" id="GO:0008234">
    <property type="term" value="F:cysteine-type peptidase activity"/>
    <property type="evidence" value="ECO:0007669"/>
    <property type="project" value="UniProtKB-KW"/>
</dbReference>
<evidence type="ECO:0000256" key="2">
    <source>
        <dbReference type="ARBA" id="ARBA00022448"/>
    </source>
</evidence>
<evidence type="ECO:0000259" key="12">
    <source>
        <dbReference type="PROSITE" id="PS50929"/>
    </source>
</evidence>
<dbReference type="EMBL" id="PDYF01000011">
    <property type="protein sequence ID" value="PHU34927.1"/>
    <property type="molecule type" value="Genomic_DNA"/>
</dbReference>
<keyword evidence="9 10" id="KW-0472">Membrane</keyword>
<dbReference type="GO" id="GO:0016887">
    <property type="term" value="F:ATP hydrolysis activity"/>
    <property type="evidence" value="ECO:0007669"/>
    <property type="project" value="InterPro"/>
</dbReference>
<reference evidence="13" key="2">
    <citation type="submission" date="2017-10" db="EMBL/GenBank/DDBJ databases">
        <authorList>
            <person name="Banno H."/>
            <person name="Chua N.-H."/>
        </authorList>
    </citation>
    <scope>NUCLEOTIDE SEQUENCE [LARGE SCALE GENOMIC DNA]</scope>
    <source>
        <strain evidence="13">JK626</strain>
    </source>
</reference>
<name>A0A2G3DV40_9FIRM</name>
<evidence type="ECO:0000256" key="9">
    <source>
        <dbReference type="ARBA" id="ARBA00023136"/>
    </source>
</evidence>
<dbReference type="PROSITE" id="PS50929">
    <property type="entry name" value="ABC_TM1F"/>
    <property type="match status" value="1"/>
</dbReference>
<dbReference type="PRINTS" id="PR00173">
    <property type="entry name" value="EDTRNSPORT"/>
</dbReference>
<dbReference type="SMART" id="SM00382">
    <property type="entry name" value="AAA"/>
    <property type="match status" value="1"/>
</dbReference>
<dbReference type="GO" id="GO:0140359">
    <property type="term" value="F:ABC-type transporter activity"/>
    <property type="evidence" value="ECO:0007669"/>
    <property type="project" value="InterPro"/>
</dbReference>
<feature type="transmembrane region" description="Helical" evidence="10">
    <location>
        <begin position="55"/>
        <end position="77"/>
    </location>
</feature>
<evidence type="ECO:0000313" key="13">
    <source>
        <dbReference type="EMBL" id="PHU34927.1"/>
    </source>
</evidence>
<dbReference type="Pfam" id="PF00005">
    <property type="entry name" value="ABC_tran"/>
    <property type="match status" value="1"/>
</dbReference>
<dbReference type="GO" id="GO:0005886">
    <property type="term" value="C:plasma membrane"/>
    <property type="evidence" value="ECO:0007669"/>
    <property type="project" value="UniProtKB-SubCell"/>
</dbReference>
<feature type="transmembrane region" description="Helical" evidence="10">
    <location>
        <begin position="133"/>
        <end position="157"/>
    </location>
</feature>
<feature type="domain" description="ABC transmembrane type-1" evidence="12">
    <location>
        <begin position="16"/>
        <end position="306"/>
    </location>
</feature>
<evidence type="ECO:0000256" key="3">
    <source>
        <dbReference type="ARBA" id="ARBA00022475"/>
    </source>
</evidence>
<evidence type="ECO:0000256" key="1">
    <source>
        <dbReference type="ARBA" id="ARBA00004651"/>
    </source>
</evidence>
<protein>
    <recommendedName>
        <fullName evidence="14">ABC transporter ATP-binding protein</fullName>
    </recommendedName>
</protein>
<keyword evidence="5" id="KW-0547">Nucleotide-binding</keyword>
<dbReference type="InterPro" id="IPR039421">
    <property type="entry name" value="Type_1_exporter"/>
</dbReference>
<comment type="subcellular location">
    <subcellularLocation>
        <location evidence="1">Cell membrane</location>
        <topology evidence="1">Multi-pass membrane protein</topology>
    </subcellularLocation>
</comment>
<dbReference type="CDD" id="cd18548">
    <property type="entry name" value="ABC_6TM_Tm287_like"/>
    <property type="match status" value="1"/>
</dbReference>
<evidence type="ECO:0000259" key="11">
    <source>
        <dbReference type="PROSITE" id="PS50893"/>
    </source>
</evidence>
<dbReference type="InterPro" id="IPR003439">
    <property type="entry name" value="ABC_transporter-like_ATP-bd"/>
</dbReference>
<evidence type="ECO:0000256" key="5">
    <source>
        <dbReference type="ARBA" id="ARBA00022741"/>
    </source>
</evidence>
<sequence>MKILGRFLLRQKRGLLLLVICSIVVVGLSLLNTSYIARVTDDTYSVTTGGISKDIYLKGLTDATIIMVLIMVAMTVANIASGYFAGKIAVLVAEGIRNAIYEKALTFSLKEMNDISIPSMITRSTGDVISIQGALYLTLTTALSVPFLIVGGVLGVLSLGKTLVALLILGVVLVIVIFILLVMRVSPLYVSFMSLVDGLSRVTREGLSGIQILRALNRENWSSRRIQDTSEKIKNISSRVDVAQSIMQPSMYMVINIVDIIAIWVCAVFADKVIWSVGDIVAFINYLFMTLSGIIMGAMVGIQLPAAFICMGRIKEVLEKELSIKDGKGEDVSNLSNYDVCFDSVSFRYSDDSGFVVRDISFTAKQGELTVITGNTGCGKTTLMQLIPRLYDATKGSITIGGVDVRDMKLKDLRSFIGYVPQRVFLHTGDVRYNISYRDKDYDDETILESAELSQSLSFIHEKEKRFEEWISQGGSNFSGGQKQRLTIARALSGSPKVLILDDSASALDLETGVKLRDALLSIVGDISIIFITQRLSIIKNADKVVLMKDGEICEQGTYEELSVHSETFREILQSQMGA</sequence>
<keyword evidence="2" id="KW-0813">Transport</keyword>
<feature type="transmembrane region" description="Helical" evidence="10">
    <location>
        <begin position="163"/>
        <end position="183"/>
    </location>
</feature>
<dbReference type="InterPro" id="IPR027417">
    <property type="entry name" value="P-loop_NTPase"/>
</dbReference>
<accession>A0A2G3DV40</accession>
<dbReference type="Gene3D" id="1.20.1560.10">
    <property type="entry name" value="ABC transporter type 1, transmembrane domain"/>
    <property type="match status" value="1"/>
</dbReference>
<feature type="transmembrane region" description="Helical" evidence="10">
    <location>
        <begin position="282"/>
        <end position="310"/>
    </location>
</feature>
<dbReference type="InterPro" id="IPR003593">
    <property type="entry name" value="AAA+_ATPase"/>
</dbReference>
<reference evidence="13" key="1">
    <citation type="submission" date="2017-10" db="EMBL/GenBank/DDBJ databases">
        <title>Resolving the taxonomy of Roseburia spp., Eubacterium rectale and Agathobacter spp. through phylogenomic analysis.</title>
        <authorList>
            <person name="Sheridan P.O."/>
            <person name="Walker A.W."/>
            <person name="Duncan S.H."/>
            <person name="Scott K.P."/>
            <person name="Toole P.W.O."/>
            <person name="Luis P."/>
            <person name="Flint H.J."/>
        </authorList>
    </citation>
    <scope>NUCLEOTIDE SEQUENCE [LARGE SCALE GENOMIC DNA]</scope>
    <source>
        <strain evidence="13">JK626</strain>
    </source>
</reference>
<evidence type="ECO:0008006" key="14">
    <source>
        <dbReference type="Google" id="ProtNLM"/>
    </source>
</evidence>
<dbReference type="PROSITE" id="PS00211">
    <property type="entry name" value="ABC_TRANSPORTER_1"/>
    <property type="match status" value="1"/>
</dbReference>
<feature type="transmembrane region" description="Helical" evidence="10">
    <location>
        <begin position="15"/>
        <end position="35"/>
    </location>
</feature>
<dbReference type="SUPFAM" id="SSF52540">
    <property type="entry name" value="P-loop containing nucleoside triphosphate hydrolases"/>
    <property type="match status" value="1"/>
</dbReference>
<dbReference type="Proteomes" id="UP000225889">
    <property type="component" value="Unassembled WGS sequence"/>
</dbReference>
<keyword evidence="8 10" id="KW-1133">Transmembrane helix</keyword>
<dbReference type="Gene3D" id="3.40.50.300">
    <property type="entry name" value="P-loop containing nucleotide triphosphate hydrolases"/>
    <property type="match status" value="1"/>
</dbReference>
<dbReference type="InterPro" id="IPR036640">
    <property type="entry name" value="ABC1_TM_sf"/>
</dbReference>
<feature type="domain" description="ABC transporter" evidence="11">
    <location>
        <begin position="340"/>
        <end position="575"/>
    </location>
</feature>
<proteinExistence type="predicted"/>
<dbReference type="PANTHER" id="PTHR24221:SF276">
    <property type="entry name" value="ABC TRANSPORTER, ATP-BINDING_PERMEASE PROTEIN"/>
    <property type="match status" value="1"/>
</dbReference>
<keyword evidence="7" id="KW-0067">ATP-binding</keyword>
<dbReference type="PROSITE" id="PS50893">
    <property type="entry name" value="ABC_TRANSPORTER_2"/>
    <property type="match status" value="1"/>
</dbReference>
<keyword evidence="6" id="KW-0645">Protease</keyword>
<evidence type="ECO:0000256" key="7">
    <source>
        <dbReference type="ARBA" id="ARBA00022840"/>
    </source>
</evidence>
<evidence type="ECO:0000256" key="4">
    <source>
        <dbReference type="ARBA" id="ARBA00022692"/>
    </source>
</evidence>
<dbReference type="SUPFAM" id="SSF90123">
    <property type="entry name" value="ABC transporter transmembrane region"/>
    <property type="match status" value="1"/>
</dbReference>
<feature type="transmembrane region" description="Helical" evidence="10">
    <location>
        <begin position="251"/>
        <end position="270"/>
    </location>
</feature>
<evidence type="ECO:0000256" key="6">
    <source>
        <dbReference type="ARBA" id="ARBA00022807"/>
    </source>
</evidence>
<dbReference type="AlphaFoldDB" id="A0A2G3DV40"/>
<gene>
    <name evidence="13" type="ORF">CSX01_06210</name>
</gene>
<keyword evidence="3" id="KW-1003">Cell membrane</keyword>
<dbReference type="FunFam" id="3.40.50.300:FF:000299">
    <property type="entry name" value="ABC transporter ATP-binding protein/permease"/>
    <property type="match status" value="1"/>
</dbReference>
<comment type="caution">
    <text evidence="13">The sequence shown here is derived from an EMBL/GenBank/DDBJ whole genome shotgun (WGS) entry which is preliminary data.</text>
</comment>
<organism evidence="13">
    <name type="scientific">Pseudobutyrivibrio ruminis</name>
    <dbReference type="NCBI Taxonomy" id="46206"/>
    <lineage>
        <taxon>Bacteria</taxon>
        <taxon>Bacillati</taxon>
        <taxon>Bacillota</taxon>
        <taxon>Clostridia</taxon>
        <taxon>Lachnospirales</taxon>
        <taxon>Lachnospiraceae</taxon>
        <taxon>Pseudobutyrivibrio</taxon>
    </lineage>
</organism>
<keyword evidence="6" id="KW-0378">Hydrolase</keyword>
<dbReference type="GO" id="GO:0005524">
    <property type="term" value="F:ATP binding"/>
    <property type="evidence" value="ECO:0007669"/>
    <property type="project" value="UniProtKB-KW"/>
</dbReference>
<keyword evidence="4 10" id="KW-0812">Transmembrane</keyword>
<dbReference type="InterPro" id="IPR011527">
    <property type="entry name" value="ABC1_TM_dom"/>
</dbReference>
<evidence type="ECO:0000256" key="8">
    <source>
        <dbReference type="ARBA" id="ARBA00022989"/>
    </source>
</evidence>
<evidence type="ECO:0000256" key="10">
    <source>
        <dbReference type="SAM" id="Phobius"/>
    </source>
</evidence>
<keyword evidence="6" id="KW-0788">Thiol protease</keyword>